<dbReference type="GO" id="GO:0006511">
    <property type="term" value="P:ubiquitin-dependent protein catabolic process"/>
    <property type="evidence" value="ECO:0007669"/>
    <property type="project" value="InterPro"/>
</dbReference>
<dbReference type="PROSITE" id="PS50069">
    <property type="entry name" value="CULLIN_2"/>
    <property type="match status" value="2"/>
</dbReference>
<sequence length="416" mass="48042">MFETHVYDMGSNALSLVCEEAKSSPRIYVETINAILSKCDHVLQSAFSRHHSFTRAANKACERFINRNAITEALGGSQISPELLANYFDLLLRKHWSSKMAESVDKGLSLVIKIFPFVEDKGTFQRIYGNLLAHRLVRNQSISEDYERFMINFLAEKCGTSYITTFDQMLDDMKSSRVLNEKYCEWLAGRLEEDPIPGLVSTTITVLRSRSWPFLPKNDLTVPFQVSTYQMAILMLFNETDTYTVKQIGELTNIEEVMLVPHLETLLKTRILKVITDDVPKAAESSSINESSTIADDEEVEKTEQKRKVHSQASEPAKDLPPITMDTKLTLCMEYYNDRFYVNLNLPVRRIINKEEEKKREGRIESDHRMAIQCHITRLMKTRKRMTHQDLMKEILEQSSTKFHFSTTQIKACLFH</sequence>
<dbReference type="InterPro" id="IPR016159">
    <property type="entry name" value="Cullin_repeat-like_dom_sf"/>
</dbReference>
<evidence type="ECO:0000256" key="3">
    <source>
        <dbReference type="RuleBase" id="RU003829"/>
    </source>
</evidence>
<dbReference type="InterPro" id="IPR045093">
    <property type="entry name" value="Cullin"/>
</dbReference>
<dbReference type="SMART" id="SM00182">
    <property type="entry name" value="CULLIN"/>
    <property type="match status" value="1"/>
</dbReference>
<dbReference type="InterPro" id="IPR019559">
    <property type="entry name" value="Cullin_neddylation_domain"/>
</dbReference>
<evidence type="ECO:0000313" key="8">
    <source>
        <dbReference type="WBParaSite" id="HDID_0000588601-mRNA-1"/>
    </source>
</evidence>
<evidence type="ECO:0000313" key="6">
    <source>
        <dbReference type="EMBL" id="VDL58202.1"/>
    </source>
</evidence>
<comment type="similarity">
    <text evidence="1 2 3">Belongs to the cullin family.</text>
</comment>
<feature type="compositionally biased region" description="Polar residues" evidence="4">
    <location>
        <begin position="285"/>
        <end position="294"/>
    </location>
</feature>
<dbReference type="STRING" id="6216.A0A0R3SLS1"/>
<dbReference type="Proteomes" id="UP000274504">
    <property type="component" value="Unassembled WGS sequence"/>
</dbReference>
<dbReference type="InterPro" id="IPR001373">
    <property type="entry name" value="Cullin_N"/>
</dbReference>
<dbReference type="SUPFAM" id="SSF74788">
    <property type="entry name" value="Cullin repeat-like"/>
    <property type="match status" value="1"/>
</dbReference>
<dbReference type="AlphaFoldDB" id="A0A0R3SLS1"/>
<dbReference type="InterPro" id="IPR036388">
    <property type="entry name" value="WH-like_DNA-bd_sf"/>
</dbReference>
<dbReference type="InterPro" id="IPR036390">
    <property type="entry name" value="WH_DNA-bd_sf"/>
</dbReference>
<evidence type="ECO:0000313" key="7">
    <source>
        <dbReference type="Proteomes" id="UP000274504"/>
    </source>
</evidence>
<dbReference type="SUPFAM" id="SSF75632">
    <property type="entry name" value="Cullin homology domain"/>
    <property type="match status" value="1"/>
</dbReference>
<feature type="region of interest" description="Disordered" evidence="4">
    <location>
        <begin position="285"/>
        <end position="320"/>
    </location>
</feature>
<dbReference type="OrthoDB" id="27073at2759"/>
<dbReference type="Pfam" id="PF26557">
    <property type="entry name" value="Cullin_AB"/>
    <property type="match status" value="1"/>
</dbReference>
<reference evidence="8" key="1">
    <citation type="submission" date="2017-02" db="UniProtKB">
        <authorList>
            <consortium name="WormBaseParasite"/>
        </authorList>
    </citation>
    <scope>IDENTIFICATION</scope>
</reference>
<dbReference type="Gene3D" id="1.20.1310.10">
    <property type="entry name" value="Cullin Repeats"/>
    <property type="match status" value="2"/>
</dbReference>
<gene>
    <name evidence="6" type="ORF">HDID_LOCUS5884</name>
</gene>
<evidence type="ECO:0000256" key="2">
    <source>
        <dbReference type="PROSITE-ProRule" id="PRU00330"/>
    </source>
</evidence>
<dbReference type="Pfam" id="PF00888">
    <property type="entry name" value="Cullin"/>
    <property type="match status" value="1"/>
</dbReference>
<dbReference type="InterPro" id="IPR036317">
    <property type="entry name" value="Cullin_homology_sf"/>
</dbReference>
<feature type="domain" description="Cullin family profile" evidence="5">
    <location>
        <begin position="224"/>
        <end position="267"/>
    </location>
</feature>
<evidence type="ECO:0000256" key="4">
    <source>
        <dbReference type="SAM" id="MobiDB-lite"/>
    </source>
</evidence>
<dbReference type="InterPro" id="IPR016158">
    <property type="entry name" value="Cullin_homology"/>
</dbReference>
<protein>
    <submittedName>
        <fullName evidence="8">CULLIN_2 domain-containing protein</fullName>
    </submittedName>
</protein>
<organism evidence="8">
    <name type="scientific">Hymenolepis diminuta</name>
    <name type="common">Rat tapeworm</name>
    <dbReference type="NCBI Taxonomy" id="6216"/>
    <lineage>
        <taxon>Eukaryota</taxon>
        <taxon>Metazoa</taxon>
        <taxon>Spiralia</taxon>
        <taxon>Lophotrochozoa</taxon>
        <taxon>Platyhelminthes</taxon>
        <taxon>Cestoda</taxon>
        <taxon>Eucestoda</taxon>
        <taxon>Cyclophyllidea</taxon>
        <taxon>Hymenolepididae</taxon>
        <taxon>Hymenolepis</taxon>
    </lineage>
</organism>
<accession>A0A0R3SLS1</accession>
<dbReference type="EMBL" id="UYSG01003639">
    <property type="protein sequence ID" value="VDL58202.1"/>
    <property type="molecule type" value="Genomic_DNA"/>
</dbReference>
<dbReference type="InterPro" id="IPR059120">
    <property type="entry name" value="Cullin-like_AB"/>
</dbReference>
<dbReference type="SMART" id="SM00884">
    <property type="entry name" value="Cullin_Nedd8"/>
    <property type="match status" value="1"/>
</dbReference>
<evidence type="ECO:0000259" key="5">
    <source>
        <dbReference type="PROSITE" id="PS50069"/>
    </source>
</evidence>
<proteinExistence type="inferred from homology"/>
<dbReference type="SUPFAM" id="SSF46785">
    <property type="entry name" value="Winged helix' DNA-binding domain"/>
    <property type="match status" value="1"/>
</dbReference>
<name>A0A0R3SLS1_HYMDI</name>
<dbReference type="WBParaSite" id="HDID_0000588601-mRNA-1">
    <property type="protein sequence ID" value="HDID_0000588601-mRNA-1"/>
    <property type="gene ID" value="HDID_0000588601"/>
</dbReference>
<feature type="domain" description="Cullin family profile" evidence="5">
    <location>
        <begin position="79"/>
        <end position="217"/>
    </location>
</feature>
<dbReference type="PANTHER" id="PTHR11932">
    <property type="entry name" value="CULLIN"/>
    <property type="match status" value="1"/>
</dbReference>
<evidence type="ECO:0000256" key="1">
    <source>
        <dbReference type="ARBA" id="ARBA00006019"/>
    </source>
</evidence>
<dbReference type="Pfam" id="PF10557">
    <property type="entry name" value="Cullin_Nedd8"/>
    <property type="match status" value="1"/>
</dbReference>
<reference evidence="6 7" key="2">
    <citation type="submission" date="2018-11" db="EMBL/GenBank/DDBJ databases">
        <authorList>
            <consortium name="Pathogen Informatics"/>
        </authorList>
    </citation>
    <scope>NUCLEOTIDE SEQUENCE [LARGE SCALE GENOMIC DNA]</scope>
</reference>
<dbReference type="Gene3D" id="1.10.10.10">
    <property type="entry name" value="Winged helix-like DNA-binding domain superfamily/Winged helix DNA-binding domain"/>
    <property type="match status" value="2"/>
</dbReference>
<dbReference type="GO" id="GO:0031625">
    <property type="term" value="F:ubiquitin protein ligase binding"/>
    <property type="evidence" value="ECO:0007669"/>
    <property type="project" value="InterPro"/>
</dbReference>